<dbReference type="PROSITE" id="PS50005">
    <property type="entry name" value="TPR"/>
    <property type="match status" value="1"/>
</dbReference>
<gene>
    <name evidence="3" type="ORF">HYN46_04760</name>
</gene>
<dbReference type="Gene3D" id="1.25.40.10">
    <property type="entry name" value="Tetratricopeptide repeat domain"/>
    <property type="match status" value="1"/>
</dbReference>
<dbReference type="AlphaFoldDB" id="A0A345P4K6"/>
<dbReference type="InterPro" id="IPR011990">
    <property type="entry name" value="TPR-like_helical_dom_sf"/>
</dbReference>
<feature type="repeat" description="TPR" evidence="1">
    <location>
        <begin position="95"/>
        <end position="128"/>
    </location>
</feature>
<dbReference type="InterPro" id="IPR019734">
    <property type="entry name" value="TPR_rpt"/>
</dbReference>
<proteinExistence type="predicted"/>
<keyword evidence="4" id="KW-1185">Reference proteome</keyword>
<reference evidence="3 4" key="1">
    <citation type="submission" date="2018-07" db="EMBL/GenBank/DDBJ databases">
        <title>Genome sequencing of Moraxellaceae gen. HYN0046.</title>
        <authorList>
            <person name="Kim M."/>
            <person name="Yi H."/>
        </authorList>
    </citation>
    <scope>NUCLEOTIDE SEQUENCE [LARGE SCALE GENOMIC DNA]</scope>
    <source>
        <strain evidence="3 4">HYN0046</strain>
    </source>
</reference>
<keyword evidence="1" id="KW-0802">TPR repeat</keyword>
<dbReference type="Proteomes" id="UP000253940">
    <property type="component" value="Chromosome"/>
</dbReference>
<organism evidence="3 4">
    <name type="scientific">Aquirhabdus parva</name>
    <dbReference type="NCBI Taxonomy" id="2283318"/>
    <lineage>
        <taxon>Bacteria</taxon>
        <taxon>Pseudomonadati</taxon>
        <taxon>Pseudomonadota</taxon>
        <taxon>Gammaproteobacteria</taxon>
        <taxon>Moraxellales</taxon>
        <taxon>Moraxellaceae</taxon>
        <taxon>Aquirhabdus</taxon>
    </lineage>
</organism>
<evidence type="ECO:0000256" key="1">
    <source>
        <dbReference type="PROSITE-ProRule" id="PRU00339"/>
    </source>
</evidence>
<evidence type="ECO:0000313" key="3">
    <source>
        <dbReference type="EMBL" id="AXI02215.1"/>
    </source>
</evidence>
<protein>
    <submittedName>
        <fullName evidence="3">Uncharacterized protein</fullName>
    </submittedName>
</protein>
<dbReference type="OrthoDB" id="6711314at2"/>
<name>A0A345P4K6_9GAMM</name>
<sequence>MDKVQPMKLRTEKLIIMGLVLGLVGCQSAPPVVVPPKVHPPKPQIQKPKPASPTTAQPEFGYPPLQSQTLPSTPLPPAPAQPQVALRDGHDIPLVQSLMTQGQQQLQLGQLDNAEETFDRVQRIAPQFSSVYARLSEVALKKKDGATAEGMARRGLVLAKSPQQKSGFWQLIALAGALQNKPDVVNEAKGHLQGQ</sequence>
<accession>A0A345P4K6</accession>
<evidence type="ECO:0000256" key="2">
    <source>
        <dbReference type="SAM" id="MobiDB-lite"/>
    </source>
</evidence>
<feature type="compositionally biased region" description="Low complexity" evidence="2">
    <location>
        <begin position="63"/>
        <end position="72"/>
    </location>
</feature>
<dbReference type="PROSITE" id="PS51257">
    <property type="entry name" value="PROKAR_LIPOPROTEIN"/>
    <property type="match status" value="1"/>
</dbReference>
<evidence type="ECO:0000313" key="4">
    <source>
        <dbReference type="Proteomes" id="UP000253940"/>
    </source>
</evidence>
<dbReference type="EMBL" id="CP031222">
    <property type="protein sequence ID" value="AXI02215.1"/>
    <property type="molecule type" value="Genomic_DNA"/>
</dbReference>
<dbReference type="KEGG" id="mbah:HYN46_04760"/>
<feature type="region of interest" description="Disordered" evidence="2">
    <location>
        <begin position="35"/>
        <end position="84"/>
    </location>
</feature>
<dbReference type="SUPFAM" id="SSF48452">
    <property type="entry name" value="TPR-like"/>
    <property type="match status" value="1"/>
</dbReference>